<proteinExistence type="predicted"/>
<evidence type="ECO:0000313" key="2">
    <source>
        <dbReference type="Proteomes" id="UP000018559"/>
    </source>
</evidence>
<organism evidence="1 2">
    <name type="scientific">Ligilactobacillus equi DPC 6820</name>
    <dbReference type="NCBI Taxonomy" id="1392007"/>
    <lineage>
        <taxon>Bacteria</taxon>
        <taxon>Bacillati</taxon>
        <taxon>Bacillota</taxon>
        <taxon>Bacilli</taxon>
        <taxon>Lactobacillales</taxon>
        <taxon>Lactobacillaceae</taxon>
        <taxon>Ligilactobacillus</taxon>
    </lineage>
</organism>
<evidence type="ECO:0000313" key="1">
    <source>
        <dbReference type="EMBL" id="ETA74018.1"/>
    </source>
</evidence>
<dbReference type="Proteomes" id="UP000018559">
    <property type="component" value="Unassembled WGS sequence"/>
</dbReference>
<protein>
    <submittedName>
        <fullName evidence="1">Uncharacterized protein</fullName>
    </submittedName>
</protein>
<comment type="caution">
    <text evidence="1">The sequence shown here is derived from an EMBL/GenBank/DDBJ whole genome shotgun (WGS) entry which is preliminary data.</text>
</comment>
<accession>V7HXT7</accession>
<name>V7HXT7_9LACO</name>
<keyword evidence="2" id="KW-1185">Reference proteome</keyword>
<dbReference type="PATRIC" id="fig|1392007.3.peg.1178"/>
<reference evidence="1 2" key="1">
    <citation type="journal article" date="2014" name="Genome Announc.">
        <title>The Genome of the Predominant Equine Lactobacillus Species, Lactobacillus equi, Is Reflective of Its Lifestyle Adaptations to an Herbivorous Host.</title>
        <authorList>
            <person name="O'Donnell M.M."/>
            <person name="Harris H.M."/>
            <person name="O'Toole P.W."/>
            <person name="Ross R.P."/>
        </authorList>
    </citation>
    <scope>NUCLEOTIDE SEQUENCE [LARGE SCALE GENOMIC DNA]</scope>
    <source>
        <strain evidence="1 2">DPC 6820</strain>
    </source>
</reference>
<dbReference type="AlphaFoldDB" id="V7HXT7"/>
<sequence length="77" mass="8720">MEDINDKSAKVDPLFTTIGEVGESLSELNTATRNTFEKVSSTTSRFRTAQKAFKTVQVVNRIYQKHQAKKVQKEVSK</sequence>
<gene>
    <name evidence="1" type="ORF">LEQ_0600c</name>
</gene>
<dbReference type="EMBL" id="AWWH01000134">
    <property type="protein sequence ID" value="ETA74018.1"/>
    <property type="molecule type" value="Genomic_DNA"/>
</dbReference>